<keyword evidence="12" id="KW-1185">Reference proteome</keyword>
<dbReference type="AlphaFoldDB" id="A0AAW0CUD0"/>
<dbReference type="InterPro" id="IPR017972">
    <property type="entry name" value="Cyt_P450_CS"/>
</dbReference>
<dbReference type="InterPro" id="IPR001128">
    <property type="entry name" value="Cyt_P450"/>
</dbReference>
<dbReference type="Gene3D" id="1.10.630.10">
    <property type="entry name" value="Cytochrome P450"/>
    <property type="match status" value="1"/>
</dbReference>
<comment type="pathway">
    <text evidence="2">Secondary metabolite biosynthesis.</text>
</comment>
<dbReference type="GO" id="GO:0004497">
    <property type="term" value="F:monooxygenase activity"/>
    <property type="evidence" value="ECO:0007669"/>
    <property type="project" value="UniProtKB-KW"/>
</dbReference>
<dbReference type="PANTHER" id="PTHR46300">
    <property type="entry name" value="P450, PUTATIVE (EUROFUNG)-RELATED-RELATED"/>
    <property type="match status" value="1"/>
</dbReference>
<evidence type="ECO:0000256" key="6">
    <source>
        <dbReference type="ARBA" id="ARBA00023002"/>
    </source>
</evidence>
<comment type="caution">
    <text evidence="11">The sequence shown here is derived from an EMBL/GenBank/DDBJ whole genome shotgun (WGS) entry which is preliminary data.</text>
</comment>
<sequence length="533" mass="59896">MKSQSNMDTIFVAAAAALLTILVLLASRGRNTNLPPGPPKDPLIGHLLKIPPGNQAEIFHQWSQIYGDIMYLKVFGREMVILGSLKASQELLEHRGTNYCCRPKITMFEIMGWYPTLTFLQYGKRFLKHRKIFQQYFSPRESRKFDHVFAEEARILAKSLPHAVEGRHFDLVYRFTTSNIMRAAFGHRVRSDDDPFLKLGVGVSHALNNSGPVGSTPVDFFPWLRYLPSWFPGGFYTGVARSSFPVIRELHEAPVKFVQERTQNGGNIERSFISDMLEELGDHVDNEELDDIKGGSATIFAGGLLSVHLCLGVLQGLIRHSLTSGTDTTNATLTIFFLAMIRHPEVQKRAYQEIVSVVGPDRLPVYSDKESLPYLECVLNETLRWHPAVQLGVPHRALEEDVYDGMFIPKGAVMIANVHGMSRDENIYSEPWKFDPTRYLPQPHGKGEPVFTAVWGFGRRICPGQHFAPIALWHAMACILATLEIKPVEDEHGNPLLPDVAFTEGLISKALPFDLRVEIRSEAAKAILAEIEV</sequence>
<dbReference type="PRINTS" id="PR00463">
    <property type="entry name" value="EP450I"/>
</dbReference>
<evidence type="ECO:0000256" key="7">
    <source>
        <dbReference type="ARBA" id="ARBA00023004"/>
    </source>
</evidence>
<comment type="similarity">
    <text evidence="3 10">Belongs to the cytochrome P450 family.</text>
</comment>
<keyword evidence="7 9" id="KW-0408">Iron</keyword>
<keyword evidence="6 10" id="KW-0560">Oxidoreductase</keyword>
<evidence type="ECO:0000256" key="10">
    <source>
        <dbReference type="RuleBase" id="RU000461"/>
    </source>
</evidence>
<evidence type="ECO:0000256" key="5">
    <source>
        <dbReference type="ARBA" id="ARBA00022723"/>
    </source>
</evidence>
<gene>
    <name evidence="11" type="ORF">VNI00_009304</name>
</gene>
<comment type="cofactor">
    <cofactor evidence="1 9">
        <name>heme</name>
        <dbReference type="ChEBI" id="CHEBI:30413"/>
    </cofactor>
</comment>
<evidence type="ECO:0000313" key="11">
    <source>
        <dbReference type="EMBL" id="KAK7041438.1"/>
    </source>
</evidence>
<keyword evidence="8 10" id="KW-0503">Monooxygenase</keyword>
<keyword evidence="5 9" id="KW-0479">Metal-binding</keyword>
<name>A0AAW0CUD0_9AGAR</name>
<evidence type="ECO:0000256" key="2">
    <source>
        <dbReference type="ARBA" id="ARBA00005179"/>
    </source>
</evidence>
<organism evidence="11 12">
    <name type="scientific">Paramarasmius palmivorus</name>
    <dbReference type="NCBI Taxonomy" id="297713"/>
    <lineage>
        <taxon>Eukaryota</taxon>
        <taxon>Fungi</taxon>
        <taxon>Dikarya</taxon>
        <taxon>Basidiomycota</taxon>
        <taxon>Agaricomycotina</taxon>
        <taxon>Agaricomycetes</taxon>
        <taxon>Agaricomycetidae</taxon>
        <taxon>Agaricales</taxon>
        <taxon>Marasmiineae</taxon>
        <taxon>Marasmiaceae</taxon>
        <taxon>Paramarasmius</taxon>
    </lineage>
</organism>
<protein>
    <recommendedName>
        <fullName evidence="13">Cytochrome P450</fullName>
    </recommendedName>
</protein>
<feature type="binding site" description="axial binding residue" evidence="9">
    <location>
        <position position="462"/>
    </location>
    <ligand>
        <name>heme</name>
        <dbReference type="ChEBI" id="CHEBI:30413"/>
    </ligand>
    <ligandPart>
        <name>Fe</name>
        <dbReference type="ChEBI" id="CHEBI:18248"/>
    </ligandPart>
</feature>
<dbReference type="GO" id="GO:0016705">
    <property type="term" value="F:oxidoreductase activity, acting on paired donors, with incorporation or reduction of molecular oxygen"/>
    <property type="evidence" value="ECO:0007669"/>
    <property type="project" value="InterPro"/>
</dbReference>
<evidence type="ECO:0000256" key="4">
    <source>
        <dbReference type="ARBA" id="ARBA00022617"/>
    </source>
</evidence>
<dbReference type="PROSITE" id="PS00086">
    <property type="entry name" value="CYTOCHROME_P450"/>
    <property type="match status" value="1"/>
</dbReference>
<dbReference type="PRINTS" id="PR00385">
    <property type="entry name" value="P450"/>
</dbReference>
<dbReference type="CDD" id="cd11065">
    <property type="entry name" value="CYP64-like"/>
    <property type="match status" value="1"/>
</dbReference>
<dbReference type="PANTHER" id="PTHR46300:SF5">
    <property type="entry name" value="CYTOCHROME P450"/>
    <property type="match status" value="1"/>
</dbReference>
<dbReference type="GO" id="GO:0020037">
    <property type="term" value="F:heme binding"/>
    <property type="evidence" value="ECO:0007669"/>
    <property type="project" value="InterPro"/>
</dbReference>
<accession>A0AAW0CUD0</accession>
<dbReference type="Pfam" id="PF00067">
    <property type="entry name" value="p450"/>
    <property type="match status" value="2"/>
</dbReference>
<dbReference type="Proteomes" id="UP001383192">
    <property type="component" value="Unassembled WGS sequence"/>
</dbReference>
<evidence type="ECO:0000313" key="12">
    <source>
        <dbReference type="Proteomes" id="UP001383192"/>
    </source>
</evidence>
<keyword evidence="4 9" id="KW-0349">Heme</keyword>
<evidence type="ECO:0000256" key="1">
    <source>
        <dbReference type="ARBA" id="ARBA00001971"/>
    </source>
</evidence>
<evidence type="ECO:0000256" key="8">
    <source>
        <dbReference type="ARBA" id="ARBA00023033"/>
    </source>
</evidence>
<evidence type="ECO:0000256" key="9">
    <source>
        <dbReference type="PIRSR" id="PIRSR602401-1"/>
    </source>
</evidence>
<dbReference type="InterPro" id="IPR050364">
    <property type="entry name" value="Cytochrome_P450_fung"/>
</dbReference>
<evidence type="ECO:0008006" key="13">
    <source>
        <dbReference type="Google" id="ProtNLM"/>
    </source>
</evidence>
<evidence type="ECO:0000256" key="3">
    <source>
        <dbReference type="ARBA" id="ARBA00010617"/>
    </source>
</evidence>
<dbReference type="GO" id="GO:0005506">
    <property type="term" value="F:iron ion binding"/>
    <property type="evidence" value="ECO:0007669"/>
    <property type="project" value="InterPro"/>
</dbReference>
<proteinExistence type="inferred from homology"/>
<dbReference type="InterPro" id="IPR002401">
    <property type="entry name" value="Cyt_P450_E_grp-I"/>
</dbReference>
<dbReference type="InterPro" id="IPR036396">
    <property type="entry name" value="Cyt_P450_sf"/>
</dbReference>
<dbReference type="SUPFAM" id="SSF48264">
    <property type="entry name" value="Cytochrome P450"/>
    <property type="match status" value="1"/>
</dbReference>
<dbReference type="EMBL" id="JAYKXP010000034">
    <property type="protein sequence ID" value="KAK7041438.1"/>
    <property type="molecule type" value="Genomic_DNA"/>
</dbReference>
<reference evidence="11 12" key="1">
    <citation type="submission" date="2024-01" db="EMBL/GenBank/DDBJ databases">
        <title>A draft genome for a cacao thread blight-causing isolate of Paramarasmius palmivorus.</title>
        <authorList>
            <person name="Baruah I.K."/>
            <person name="Bukari Y."/>
            <person name="Amoako-Attah I."/>
            <person name="Meinhardt L.W."/>
            <person name="Bailey B.A."/>
            <person name="Cohen S.P."/>
        </authorList>
    </citation>
    <scope>NUCLEOTIDE SEQUENCE [LARGE SCALE GENOMIC DNA]</scope>
    <source>
        <strain evidence="11 12">GH-12</strain>
    </source>
</reference>